<name>A0ACC7MJD0_9BURK</name>
<reference evidence="1" key="1">
    <citation type="submission" date="2024-11" db="EMBL/GenBank/DDBJ databases">
        <title>Description of Massilia orientalis sp. nov., isolated from rhizosphere soil of Ageratina adenophora.</title>
        <authorList>
            <person name="Wang Y."/>
        </authorList>
    </citation>
    <scope>NUCLEOTIDE SEQUENCE</scope>
    <source>
        <strain evidence="1">YIM B02787</strain>
    </source>
</reference>
<evidence type="ECO:0000313" key="2">
    <source>
        <dbReference type="Proteomes" id="UP001168096"/>
    </source>
</evidence>
<sequence length="655" mass="70614">MNFPSRRGLANGVAFLFAGSLAGQVYAQTGALSFARIFGDHAVLQRGEPLTIWGTATAAQRVLVELGGKTAEATTDEDGKWRLTFPAMDAGGPYTLSVKAGNSETTLKDIKIGDVYLCGGQSNMAFPARLSTGAWDEFSANPDLRFTNIQNASAFTRQDDLKRQVEWKVISPRTAGEASAVCYYMARALQQANKVPVGFIGSNWGGTWIQAWIGASSLKTLPAYAPGIESLAKLSSNPAKAIADETQRHEQWWDEHFPRTKPQRAWSTSGFDDTAWPSLTPKGSWKDAGIAEFADFDGEAWFRTTVMLNDKQAQVANELQLGLIDTFDSTWVNGVLVGGGSTAWTWRNYSVPAGVFRPGKNVIIVRVYSGGKGGGLVGLPKHRRIKTSDGQFIALPATWKYKLGVRSQGLSIPSVPWDVPNGLSTLYNAMIAPLAGYKFKLAAWYQGEANTGASKEYETLLPLLIADWRKTFAQPELPFLVVQLSSYGSAATKPGRSTWAELREAQAKTVQNDPHAELVVTIDVGDRADIHPPQKAVVGERLARAARAIAYGEAITPGGPEATSVMRSGEDLVIKFKNSAGGLRTYGAAQAIGFESCAGAVCRYALAVAQGDTVTLKGANQPGATHVRYAWADVPYVNLYSTEDLPAAPFEMAIN</sequence>
<dbReference type="Proteomes" id="UP001168096">
    <property type="component" value="Unassembled WGS sequence"/>
</dbReference>
<dbReference type="EMBL" id="JASNRB020000031">
    <property type="protein sequence ID" value="MFJ1472017.1"/>
    <property type="molecule type" value="Genomic_DNA"/>
</dbReference>
<protein>
    <submittedName>
        <fullName evidence="1">Sialate O-acetylesterase</fullName>
    </submittedName>
</protein>
<organism evidence="1 2">
    <name type="scientific">Massilia orientalis</name>
    <dbReference type="NCBI Taxonomy" id="3050128"/>
    <lineage>
        <taxon>Bacteria</taxon>
        <taxon>Pseudomonadati</taxon>
        <taxon>Pseudomonadota</taxon>
        <taxon>Betaproteobacteria</taxon>
        <taxon>Burkholderiales</taxon>
        <taxon>Oxalobacteraceae</taxon>
        <taxon>Telluria group</taxon>
        <taxon>Massilia</taxon>
    </lineage>
</organism>
<gene>
    <name evidence="1" type="ORF">QPK29_030225</name>
</gene>
<evidence type="ECO:0000313" key="1">
    <source>
        <dbReference type="EMBL" id="MFJ1472017.1"/>
    </source>
</evidence>
<accession>A0ACC7MJD0</accession>
<keyword evidence="2" id="KW-1185">Reference proteome</keyword>
<proteinExistence type="predicted"/>
<comment type="caution">
    <text evidence="1">The sequence shown here is derived from an EMBL/GenBank/DDBJ whole genome shotgun (WGS) entry which is preliminary data.</text>
</comment>